<name>A0A9Q4C630_9EURY</name>
<evidence type="ECO:0000256" key="1">
    <source>
        <dbReference type="SAM" id="MobiDB-lite"/>
    </source>
</evidence>
<comment type="caution">
    <text evidence="2">The sequence shown here is derived from an EMBL/GenBank/DDBJ whole genome shotgun (WGS) entry which is preliminary data.</text>
</comment>
<dbReference type="AlphaFoldDB" id="A0A9Q4C630"/>
<feature type="region of interest" description="Disordered" evidence="1">
    <location>
        <begin position="1"/>
        <end position="25"/>
    </location>
</feature>
<reference evidence="2" key="1">
    <citation type="submission" date="2022-09" db="EMBL/GenBank/DDBJ databases">
        <title>Haloadaptaus new haloarchaeum isolated from saline soil.</title>
        <authorList>
            <person name="Duran-Viseras A."/>
            <person name="Sanchez-Porro C."/>
            <person name="Ventosa A."/>
        </authorList>
    </citation>
    <scope>NUCLEOTIDE SEQUENCE</scope>
    <source>
        <strain evidence="2">F3-133</strain>
    </source>
</reference>
<evidence type="ECO:0000313" key="2">
    <source>
        <dbReference type="EMBL" id="MCX2819928.1"/>
    </source>
</evidence>
<dbReference type="Proteomes" id="UP001149411">
    <property type="component" value="Unassembled WGS sequence"/>
</dbReference>
<gene>
    <name evidence="2" type="ORF">EGH25_11255</name>
</gene>
<evidence type="ECO:0000313" key="3">
    <source>
        <dbReference type="Proteomes" id="UP001149411"/>
    </source>
</evidence>
<keyword evidence="3" id="KW-1185">Reference proteome</keyword>
<organism evidence="2 3">
    <name type="scientific">Halorutilus salinus</name>
    <dbReference type="NCBI Taxonomy" id="2487751"/>
    <lineage>
        <taxon>Archaea</taxon>
        <taxon>Methanobacteriati</taxon>
        <taxon>Methanobacteriota</taxon>
        <taxon>Stenosarchaea group</taxon>
        <taxon>Halobacteria</taxon>
        <taxon>Halorutilales</taxon>
        <taxon>Halorutilaceae</taxon>
        <taxon>Halorutilus</taxon>
    </lineage>
</organism>
<proteinExistence type="predicted"/>
<dbReference type="EMBL" id="RKLV01000014">
    <property type="protein sequence ID" value="MCX2819928.1"/>
    <property type="molecule type" value="Genomic_DNA"/>
</dbReference>
<dbReference type="RefSeq" id="WP_266088630.1">
    <property type="nucleotide sequence ID" value="NZ_RKLV01000014.1"/>
</dbReference>
<sequence>MTHTEGKDAIERLESEMNELKRKIEENPDEDAMLNLARKMRSDHETVREAVQYAEIPEKDRKKLLRLVNDL</sequence>
<protein>
    <submittedName>
        <fullName evidence="2">Uncharacterized protein</fullName>
    </submittedName>
</protein>
<accession>A0A9Q4C630</accession>